<evidence type="ECO:0008006" key="17">
    <source>
        <dbReference type="Google" id="ProtNLM"/>
    </source>
</evidence>
<comment type="cofactor">
    <cofactor evidence="1">
        <name>FAD</name>
        <dbReference type="ChEBI" id="CHEBI:57692"/>
    </cofactor>
</comment>
<evidence type="ECO:0000259" key="12">
    <source>
        <dbReference type="Pfam" id="PF02852"/>
    </source>
</evidence>
<dbReference type="PANTHER" id="PTHR43014">
    <property type="entry name" value="MERCURIC REDUCTASE"/>
    <property type="match status" value="1"/>
</dbReference>
<comment type="similarity">
    <text evidence="2 9">Belongs to the class-I pyridine nucleotide-disulfide oxidoreductase family.</text>
</comment>
<feature type="transmembrane region" description="Helical" evidence="10">
    <location>
        <begin position="53"/>
        <end position="75"/>
    </location>
</feature>
<dbReference type="InterPro" id="IPR016156">
    <property type="entry name" value="FAD/NAD-linked_Rdtase_dimer_sf"/>
</dbReference>
<keyword evidence="16" id="KW-1185">Reference proteome</keyword>
<gene>
    <name evidence="15" type="ORF">LPB142_14295</name>
</gene>
<keyword evidence="5" id="KW-0521">NADP</keyword>
<reference evidence="15 16" key="1">
    <citation type="submission" date="2016-10" db="EMBL/GenBank/DDBJ databases">
        <title>Rhodobacter sp. LPB0142, isolated from sea water.</title>
        <authorList>
            <person name="Kim E."/>
            <person name="Yi H."/>
        </authorList>
    </citation>
    <scope>NUCLEOTIDE SEQUENCE [LARGE SCALE GENOMIC DNA]</scope>
    <source>
        <strain evidence="15 16">LPB0142</strain>
    </source>
</reference>
<keyword evidence="8 9" id="KW-0676">Redox-active center</keyword>
<evidence type="ECO:0000256" key="4">
    <source>
        <dbReference type="ARBA" id="ARBA00022827"/>
    </source>
</evidence>
<dbReference type="KEGG" id="rhp:LPB142_14295"/>
<keyword evidence="6 9" id="KW-0560">Oxidoreductase</keyword>
<dbReference type="InterPro" id="IPR032816">
    <property type="entry name" value="VTT_dom"/>
</dbReference>
<dbReference type="PANTHER" id="PTHR43014:SF2">
    <property type="entry name" value="MERCURIC REDUCTASE"/>
    <property type="match status" value="1"/>
</dbReference>
<feature type="domain" description="FAD/NAD(P)-binding" evidence="13">
    <location>
        <begin position="239"/>
        <end position="552"/>
    </location>
</feature>
<evidence type="ECO:0000259" key="13">
    <source>
        <dbReference type="Pfam" id="PF07992"/>
    </source>
</evidence>
<evidence type="ECO:0000256" key="10">
    <source>
        <dbReference type="SAM" id="Phobius"/>
    </source>
</evidence>
<feature type="transmembrane region" description="Helical" evidence="10">
    <location>
        <begin position="164"/>
        <end position="183"/>
    </location>
</feature>
<feature type="domain" description="Pyridine nucleotide-disulphide oxidoreductase dimerisation" evidence="12">
    <location>
        <begin position="573"/>
        <end position="680"/>
    </location>
</feature>
<keyword evidence="10" id="KW-0472">Membrane</keyword>
<keyword evidence="10" id="KW-1133">Transmembrane helix</keyword>
<dbReference type="PRINTS" id="PR00411">
    <property type="entry name" value="PNDRDTASEI"/>
</dbReference>
<feature type="transmembrane region" description="Helical" evidence="10">
    <location>
        <begin position="195"/>
        <end position="218"/>
    </location>
</feature>
<feature type="signal peptide" evidence="11">
    <location>
        <begin position="1"/>
        <end position="21"/>
    </location>
</feature>
<feature type="transmembrane region" description="Helical" evidence="10">
    <location>
        <begin position="239"/>
        <end position="257"/>
    </location>
</feature>
<feature type="transmembrane region" description="Helical" evidence="10">
    <location>
        <begin position="87"/>
        <end position="109"/>
    </location>
</feature>
<dbReference type="Gene3D" id="3.50.50.60">
    <property type="entry name" value="FAD/NAD(P)-binding domain"/>
    <property type="match status" value="2"/>
</dbReference>
<evidence type="ECO:0000256" key="9">
    <source>
        <dbReference type="RuleBase" id="RU003691"/>
    </source>
</evidence>
<dbReference type="STRING" id="1850250.LPB142_14295"/>
<dbReference type="Proteomes" id="UP000176562">
    <property type="component" value="Chromosome"/>
</dbReference>
<dbReference type="InterPro" id="IPR023753">
    <property type="entry name" value="FAD/NAD-binding_dom"/>
</dbReference>
<keyword evidence="4 9" id="KW-0274">FAD</keyword>
<dbReference type="InterPro" id="IPR012999">
    <property type="entry name" value="Pyr_OxRdtase_I_AS"/>
</dbReference>
<keyword evidence="11" id="KW-0732">Signal</keyword>
<dbReference type="GO" id="GO:0016668">
    <property type="term" value="F:oxidoreductase activity, acting on a sulfur group of donors, NAD(P) as acceptor"/>
    <property type="evidence" value="ECO:0007669"/>
    <property type="project" value="InterPro"/>
</dbReference>
<evidence type="ECO:0000259" key="14">
    <source>
        <dbReference type="Pfam" id="PF09335"/>
    </source>
</evidence>
<organism evidence="15 16">
    <name type="scientific">Rhodobacter xanthinilyticus</name>
    <dbReference type="NCBI Taxonomy" id="1850250"/>
    <lineage>
        <taxon>Bacteria</taxon>
        <taxon>Pseudomonadati</taxon>
        <taxon>Pseudomonadota</taxon>
        <taxon>Alphaproteobacteria</taxon>
        <taxon>Rhodobacterales</taxon>
        <taxon>Rhodobacter group</taxon>
        <taxon>Rhodobacter</taxon>
    </lineage>
</organism>
<proteinExistence type="inferred from homology"/>
<dbReference type="InterPro" id="IPR036188">
    <property type="entry name" value="FAD/NAD-bd_sf"/>
</dbReference>
<evidence type="ECO:0000313" key="15">
    <source>
        <dbReference type="EMBL" id="AOZ70347.1"/>
    </source>
</evidence>
<evidence type="ECO:0000256" key="7">
    <source>
        <dbReference type="ARBA" id="ARBA00023157"/>
    </source>
</evidence>
<keyword evidence="3 9" id="KW-0285">Flavoprotein</keyword>
<keyword evidence="10" id="KW-0812">Transmembrane</keyword>
<dbReference type="RefSeq" id="WP_071166756.1">
    <property type="nucleotide sequence ID" value="NZ_CP017781.1"/>
</dbReference>
<dbReference type="SUPFAM" id="SSF55424">
    <property type="entry name" value="FAD/NAD-linked reductases, dimerisation (C-terminal) domain"/>
    <property type="match status" value="1"/>
</dbReference>
<evidence type="ECO:0000256" key="1">
    <source>
        <dbReference type="ARBA" id="ARBA00001974"/>
    </source>
</evidence>
<dbReference type="SUPFAM" id="SSF51905">
    <property type="entry name" value="FAD/NAD(P)-binding domain"/>
    <property type="match status" value="1"/>
</dbReference>
<dbReference type="AlphaFoldDB" id="A0A1D9MER1"/>
<dbReference type="InterPro" id="IPR004099">
    <property type="entry name" value="Pyr_nucl-diS_OxRdtase_dimer"/>
</dbReference>
<dbReference type="PROSITE" id="PS00076">
    <property type="entry name" value="PYRIDINE_REDOX_1"/>
    <property type="match status" value="1"/>
</dbReference>
<dbReference type="EMBL" id="CP017781">
    <property type="protein sequence ID" value="AOZ70347.1"/>
    <property type="molecule type" value="Genomic_DNA"/>
</dbReference>
<feature type="transmembrane region" description="Helical" evidence="10">
    <location>
        <begin position="134"/>
        <end position="157"/>
    </location>
</feature>
<dbReference type="Pfam" id="PF07992">
    <property type="entry name" value="Pyr_redox_2"/>
    <property type="match status" value="1"/>
</dbReference>
<evidence type="ECO:0000313" key="16">
    <source>
        <dbReference type="Proteomes" id="UP000176562"/>
    </source>
</evidence>
<protein>
    <recommendedName>
        <fullName evidence="17">Pyridine nucleotide-disulfide oxidoreductase</fullName>
    </recommendedName>
</protein>
<name>A0A1D9MER1_9RHOB</name>
<feature type="chain" id="PRO_5009443585" description="Pyridine nucleotide-disulfide oxidoreductase" evidence="11">
    <location>
        <begin position="22"/>
        <end position="706"/>
    </location>
</feature>
<sequence length="706" mass="73139">MRKPILLALLGAALLAGGLWAASLEPGAARAALGRALVGLEAWRGAHPGWLPLGYFAAYVAVAAASLPVAVWMTLGAGALFGFWGGLVLVSFAAALGATGAFLAARWLARDWVRARFGARLGAIEAGLARDGALYLFSLRLIPVAPFFIVNLLFGLTPMAPARFYWVSQIGMLPATAAYVFAGTRLAEVATPADVLSPGLIGAFVAIGVLPWLARGGLALWRRVARARRWPRPARAERNLVVIGGGAAGLVAAYVAAAAQARVTLIAEGPMGGDCLNFGCVPSKALIAAARAADAARGAPALGIEGAARVHWPTVMAHVRGAIAAIAPNDSEARYRGLGVEVIRGRARLLSPHEVAVETGPEAGRRITTRAVVLATGAAPVVPPIPGIEGVGALTSETLWAWLSGLPAPPRRLLILGGGAMGCELAQALARLGAGVVLVEPGRILAREEEEAAALVAQALAADGVEIIAGRVVRFEGREAVLESGARVGFEAVLLATGRRARLTGLGLEALGVPTEKPLETDAWLETLLPGVYAAGDLVGPVQLTNAAGHQGWVAAANALAAPLWRFRAAAPMPQAVFTAPEIARIGPTRAELTAQGLAPEVTRYPLAELDRAIAEGARAGWVEILTDPRGRILGASVVGARASEILAPIALAMRQGLGLGKLLATPQIYPSWPEAAKNAAGRWRQARVSPRALALAARYFAWRRG</sequence>
<dbReference type="Gene3D" id="3.30.390.30">
    <property type="match status" value="1"/>
</dbReference>
<evidence type="ECO:0000256" key="2">
    <source>
        <dbReference type="ARBA" id="ARBA00007532"/>
    </source>
</evidence>
<dbReference type="GO" id="GO:0003955">
    <property type="term" value="F:NAD(P)H dehydrogenase (quinone) activity"/>
    <property type="evidence" value="ECO:0007669"/>
    <property type="project" value="TreeGrafter"/>
</dbReference>
<evidence type="ECO:0000256" key="11">
    <source>
        <dbReference type="SAM" id="SignalP"/>
    </source>
</evidence>
<evidence type="ECO:0000256" key="5">
    <source>
        <dbReference type="ARBA" id="ARBA00022857"/>
    </source>
</evidence>
<evidence type="ECO:0000256" key="3">
    <source>
        <dbReference type="ARBA" id="ARBA00022630"/>
    </source>
</evidence>
<evidence type="ECO:0000256" key="8">
    <source>
        <dbReference type="ARBA" id="ARBA00023284"/>
    </source>
</evidence>
<dbReference type="Pfam" id="PF09335">
    <property type="entry name" value="VTT_dom"/>
    <property type="match status" value="1"/>
</dbReference>
<accession>A0A1D9MER1</accession>
<feature type="domain" description="VTT" evidence="14">
    <location>
        <begin position="71"/>
        <end position="184"/>
    </location>
</feature>
<dbReference type="Pfam" id="PF02852">
    <property type="entry name" value="Pyr_redox_dim"/>
    <property type="match status" value="1"/>
</dbReference>
<evidence type="ECO:0000256" key="6">
    <source>
        <dbReference type="ARBA" id="ARBA00023002"/>
    </source>
</evidence>
<dbReference type="GO" id="GO:0050660">
    <property type="term" value="F:flavin adenine dinucleotide binding"/>
    <property type="evidence" value="ECO:0007669"/>
    <property type="project" value="TreeGrafter"/>
</dbReference>
<dbReference type="PRINTS" id="PR00368">
    <property type="entry name" value="FADPNR"/>
</dbReference>
<keyword evidence="7" id="KW-1015">Disulfide bond</keyword>